<dbReference type="InterPro" id="IPR029526">
    <property type="entry name" value="PGBD"/>
</dbReference>
<reference evidence="2" key="1">
    <citation type="submission" date="2023-04" db="EMBL/GenBank/DDBJ databases">
        <title>Phytophthora fragariaefolia NBRC 109709.</title>
        <authorList>
            <person name="Ichikawa N."/>
            <person name="Sato H."/>
            <person name="Tonouchi N."/>
        </authorList>
    </citation>
    <scope>NUCLEOTIDE SEQUENCE</scope>
    <source>
        <strain evidence="2">NBRC 109709</strain>
    </source>
</reference>
<gene>
    <name evidence="2" type="ORF">Pfra01_001957100</name>
</gene>
<dbReference type="AlphaFoldDB" id="A0A9W6XZU0"/>
<dbReference type="Proteomes" id="UP001165121">
    <property type="component" value="Unassembled WGS sequence"/>
</dbReference>
<dbReference type="PANTHER" id="PTHR46599:SF3">
    <property type="entry name" value="PIGGYBAC TRANSPOSABLE ELEMENT-DERIVED PROTEIN 4"/>
    <property type="match status" value="1"/>
</dbReference>
<accession>A0A9W6XZU0</accession>
<proteinExistence type="predicted"/>
<evidence type="ECO:0000313" key="3">
    <source>
        <dbReference type="Proteomes" id="UP001165121"/>
    </source>
</evidence>
<sequence length="205" mass="23193">MSLSEGSTVNPTIIRGLRGASTAQMIASNRKFASFPHSCFLPVDTMDITVLLNATDDAEEDWEFEASDSEEEGAREAEYVYEGDVSDSEALDELQRVVRRTGNAYLGLFSLFFTREFRDSLHSWTNTMLNDKGKPEVTVYELDAYIGLEIAMSFNPVTEIKELWSQKPFMGQSDFVSTMAGNRFEHIRARFQAHAPGRVPVERRE</sequence>
<evidence type="ECO:0000259" key="1">
    <source>
        <dbReference type="Pfam" id="PF13843"/>
    </source>
</evidence>
<dbReference type="EMBL" id="BSXT01002534">
    <property type="protein sequence ID" value="GMF49482.1"/>
    <property type="molecule type" value="Genomic_DNA"/>
</dbReference>
<dbReference type="OrthoDB" id="127963at2759"/>
<keyword evidence="3" id="KW-1185">Reference proteome</keyword>
<organism evidence="2 3">
    <name type="scientific">Phytophthora fragariaefolia</name>
    <dbReference type="NCBI Taxonomy" id="1490495"/>
    <lineage>
        <taxon>Eukaryota</taxon>
        <taxon>Sar</taxon>
        <taxon>Stramenopiles</taxon>
        <taxon>Oomycota</taxon>
        <taxon>Peronosporomycetes</taxon>
        <taxon>Peronosporales</taxon>
        <taxon>Peronosporaceae</taxon>
        <taxon>Phytophthora</taxon>
    </lineage>
</organism>
<dbReference type="Pfam" id="PF13843">
    <property type="entry name" value="DDE_Tnp_1_7"/>
    <property type="match status" value="1"/>
</dbReference>
<comment type="caution">
    <text evidence="2">The sequence shown here is derived from an EMBL/GenBank/DDBJ whole genome shotgun (WGS) entry which is preliminary data.</text>
</comment>
<evidence type="ECO:0000313" key="2">
    <source>
        <dbReference type="EMBL" id="GMF49482.1"/>
    </source>
</evidence>
<name>A0A9W6XZU0_9STRA</name>
<protein>
    <submittedName>
        <fullName evidence="2">Unnamed protein product</fullName>
    </submittedName>
</protein>
<feature type="domain" description="PiggyBac transposable element-derived protein" evidence="1">
    <location>
        <begin position="107"/>
        <end position="192"/>
    </location>
</feature>
<dbReference type="PANTHER" id="PTHR46599">
    <property type="entry name" value="PIGGYBAC TRANSPOSABLE ELEMENT-DERIVED PROTEIN 4"/>
    <property type="match status" value="1"/>
</dbReference>